<dbReference type="HOGENOM" id="CLU_046006_9_0_2"/>
<feature type="domain" description="VOC" evidence="3">
    <location>
        <begin position="33"/>
        <end position="155"/>
    </location>
</feature>
<dbReference type="RefSeq" id="WP_004215482.1">
    <property type="nucleotide sequence ID" value="NC_013922.1"/>
</dbReference>
<proteinExistence type="predicted"/>
<gene>
    <name evidence="4" type="ordered locus">Nmag_2385</name>
    <name evidence="5" type="ORF">C500_08492</name>
</gene>
<reference evidence="4 6" key="2">
    <citation type="journal article" date="2012" name="BMC Genomics">
        <title>A comparative genomics perspective on the genetic content of the alkaliphilic haloarchaeon Natrialba magadii ATCC 43099T.</title>
        <authorList>
            <person name="Siddaramappa S."/>
            <person name="Challacombe J.F."/>
            <person name="Decastro R.E."/>
            <person name="Pfeiffer F."/>
            <person name="Sastre D.E."/>
            <person name="Gimenez M.I."/>
            <person name="Paggi R.A."/>
            <person name="Detter J.C."/>
            <person name="Davenport K.W."/>
            <person name="Goodwin L.A."/>
            <person name="Kyrpides N."/>
            <person name="Tapia R."/>
            <person name="Pitluck S."/>
            <person name="Lucas S."/>
            <person name="Woyke T."/>
            <person name="Maupin-Furlow J.A."/>
        </authorList>
    </citation>
    <scope>NUCLEOTIDE SEQUENCE [LARGE SCALE GENOMIC DNA]</scope>
    <source>
        <strain evidence="4">ATCC 43099</strain>
        <strain evidence="6">ATCC 43099 / DSM 3394 / CCM 3739 / CIP 104546 / IAM 13178 / JCM 8861 / NBRC 102185 / NCIMB 2190 / MS3</strain>
    </source>
</reference>
<dbReference type="PaxDb" id="547559-Nmag_2385"/>
<dbReference type="PANTHER" id="PTHR36113">
    <property type="entry name" value="LYASE, PUTATIVE-RELATED-RELATED"/>
    <property type="match status" value="1"/>
</dbReference>
<dbReference type="Proteomes" id="UP000001879">
    <property type="component" value="Chromosome"/>
</dbReference>
<organism evidence="4 6">
    <name type="scientific">Natrialba magadii (strain ATCC 43099 / DSM 3394 / CCM 3739 / CIP 104546 / IAM 13178 / JCM 8861 / NBRC 102185 / NCIMB 2190 / MS3)</name>
    <name type="common">Natronobacterium magadii</name>
    <dbReference type="NCBI Taxonomy" id="547559"/>
    <lineage>
        <taxon>Archaea</taxon>
        <taxon>Methanobacteriati</taxon>
        <taxon>Methanobacteriota</taxon>
        <taxon>Stenosarchaea group</taxon>
        <taxon>Halobacteria</taxon>
        <taxon>Halobacteriales</taxon>
        <taxon>Natrialbaceae</taxon>
        <taxon>Natrialba</taxon>
    </lineage>
</organism>
<dbReference type="PATRIC" id="fig|547559.17.peg.1667"/>
<dbReference type="PANTHER" id="PTHR36113:SF6">
    <property type="entry name" value="FOSFOMYCIN RESISTANCE PROTEIN FOSX"/>
    <property type="match status" value="1"/>
</dbReference>
<dbReference type="EMBL" id="CP001932">
    <property type="protein sequence ID" value="ADD05946.1"/>
    <property type="molecule type" value="Genomic_DNA"/>
</dbReference>
<reference evidence="4" key="4">
    <citation type="submission" date="2016-09" db="EMBL/GenBank/DDBJ databases">
        <authorList>
            <person name="Pfeiffer F."/>
        </authorList>
    </citation>
    <scope>NUCLEOTIDE SEQUENCE</scope>
    <source>
        <strain evidence="4">ATCC 43099</strain>
    </source>
</reference>
<dbReference type="GeneID" id="8825237"/>
<dbReference type="InterPro" id="IPR051332">
    <property type="entry name" value="Fosfomycin_Res_Enzymes"/>
</dbReference>
<keyword evidence="5" id="KW-0223">Dioxygenase</keyword>
<evidence type="ECO:0000256" key="2">
    <source>
        <dbReference type="SAM" id="MobiDB-lite"/>
    </source>
</evidence>
<dbReference type="Proteomes" id="UP000011543">
    <property type="component" value="Unassembled WGS sequence"/>
</dbReference>
<dbReference type="OrthoDB" id="166801at2157"/>
<keyword evidence="6" id="KW-1185">Reference proteome</keyword>
<keyword evidence="1" id="KW-0479">Metal-binding</keyword>
<dbReference type="SUPFAM" id="SSF54593">
    <property type="entry name" value="Glyoxalase/Bleomycin resistance protein/Dihydroxybiphenyl dioxygenase"/>
    <property type="match status" value="1"/>
</dbReference>
<dbReference type="InterPro" id="IPR004360">
    <property type="entry name" value="Glyas_Fos-R_dOase_dom"/>
</dbReference>
<reference evidence="6" key="1">
    <citation type="submission" date="2010-02" db="EMBL/GenBank/DDBJ databases">
        <title>Complete sequence of chromosome of Natrialba magadii ATCC 43099.</title>
        <authorList>
            <consortium name="US DOE Joint Genome Institute"/>
            <person name="Lucas S."/>
            <person name="Copeland A."/>
            <person name="Lapidus A."/>
            <person name="Cheng J.-F."/>
            <person name="Bruce D."/>
            <person name="Goodwin L."/>
            <person name="Pitluck S."/>
            <person name="Davenport K."/>
            <person name="Saunders E."/>
            <person name="Detter J.C."/>
            <person name="Han C."/>
            <person name="Tapia R."/>
            <person name="Land M."/>
            <person name="Hauser L."/>
            <person name="Kyrpides N."/>
            <person name="Mikhailova N."/>
            <person name="De Castro R.E."/>
            <person name="Maupin-Furlow J.A."/>
            <person name="Woyke T."/>
        </authorList>
    </citation>
    <scope>NUCLEOTIDE SEQUENCE [LARGE SCALE GENOMIC DNA]</scope>
    <source>
        <strain evidence="6">ATCC 43099 / DSM 3394 / CCM 3739 / CIP 104546 / IAM 13178 / JCM 8861 / NBRC 102185 / NCIMB 2190 / MS3</strain>
    </source>
</reference>
<dbReference type="STRING" id="547559.Nmag_2385"/>
<dbReference type="KEGG" id="nmg:Nmag_2385"/>
<evidence type="ECO:0000313" key="6">
    <source>
        <dbReference type="Proteomes" id="UP000001879"/>
    </source>
</evidence>
<dbReference type="Pfam" id="PF00903">
    <property type="entry name" value="Glyoxalase"/>
    <property type="match status" value="1"/>
</dbReference>
<dbReference type="eggNOG" id="arCOG06037">
    <property type="taxonomic scope" value="Archaea"/>
</dbReference>
<dbReference type="InterPro" id="IPR037523">
    <property type="entry name" value="VOC_core"/>
</dbReference>
<evidence type="ECO:0000313" key="5">
    <source>
        <dbReference type="EMBL" id="ELY30546.1"/>
    </source>
</evidence>
<dbReference type="GO" id="GO:0051213">
    <property type="term" value="F:dioxygenase activity"/>
    <property type="evidence" value="ECO:0007669"/>
    <property type="project" value="UniProtKB-KW"/>
</dbReference>
<dbReference type="InterPro" id="IPR029068">
    <property type="entry name" value="Glyas_Bleomycin-R_OHBP_Dase"/>
</dbReference>
<dbReference type="EMBL" id="AOHS01000030">
    <property type="protein sequence ID" value="ELY30546.1"/>
    <property type="molecule type" value="Genomic_DNA"/>
</dbReference>
<feature type="region of interest" description="Disordered" evidence="2">
    <location>
        <begin position="1"/>
        <end position="27"/>
    </location>
</feature>
<evidence type="ECO:0000313" key="7">
    <source>
        <dbReference type="Proteomes" id="UP000011543"/>
    </source>
</evidence>
<evidence type="ECO:0000259" key="3">
    <source>
        <dbReference type="PROSITE" id="PS51819"/>
    </source>
</evidence>
<dbReference type="Gene3D" id="3.10.180.10">
    <property type="entry name" value="2,3-Dihydroxybiphenyl 1,2-Dioxygenase, domain 1"/>
    <property type="match status" value="1"/>
</dbReference>
<protein>
    <submittedName>
        <fullName evidence="4">Glyoxalase domain protein</fullName>
    </submittedName>
    <submittedName>
        <fullName evidence="5">Glyoxalase/bleomycin resistance protein/dioxygenase</fullName>
    </submittedName>
</protein>
<dbReference type="GO" id="GO:0046872">
    <property type="term" value="F:metal ion binding"/>
    <property type="evidence" value="ECO:0007669"/>
    <property type="project" value="UniProtKB-KW"/>
</dbReference>
<sequence length="156" mass="17248">MDTNHDTSDHAAPDHAAPEHAAPEHAAPEHAGQLHHVELCTTDLESSVDFWDWLLRALEYEPKNEWAGGRSWINGPTYIVVKETDTDDPFDRRAPGLDHLAFHAASRAQVDELTAGVRERGDSSVLYDDQHPYAGGYYALYCESPTGITVEVVGPE</sequence>
<dbReference type="PROSITE" id="PS51819">
    <property type="entry name" value="VOC"/>
    <property type="match status" value="1"/>
</dbReference>
<name>D3SXJ7_NATMM</name>
<reference evidence="5 7" key="3">
    <citation type="journal article" date="2014" name="PLoS Genet.">
        <title>Phylogenetically driven sequencing of extremely halophilic archaea reveals strategies for static and dynamic osmo-response.</title>
        <authorList>
            <person name="Becker E.A."/>
            <person name="Seitzer P.M."/>
            <person name="Tritt A."/>
            <person name="Larsen D."/>
            <person name="Krusor M."/>
            <person name="Yao A.I."/>
            <person name="Wu D."/>
            <person name="Madern D."/>
            <person name="Eisen J.A."/>
            <person name="Darling A.E."/>
            <person name="Facciotti M.T."/>
        </authorList>
    </citation>
    <scope>NUCLEOTIDE SEQUENCE [LARGE SCALE GENOMIC DNA]</scope>
    <source>
        <strain evidence="7">ATCC 43099 / DSM 3394 / CCM 3739 / CIP 104546 / IAM 13178 / JCM 8861 / NBRC 102185 / NCIMB 2190 / MS3</strain>
        <strain evidence="5">MS-3</strain>
    </source>
</reference>
<evidence type="ECO:0000313" key="4">
    <source>
        <dbReference type="EMBL" id="ADD05946.1"/>
    </source>
</evidence>
<dbReference type="AlphaFoldDB" id="D3SXJ7"/>
<accession>D3SXJ7</accession>
<evidence type="ECO:0000256" key="1">
    <source>
        <dbReference type="ARBA" id="ARBA00022723"/>
    </source>
</evidence>
<keyword evidence="5" id="KW-0560">Oxidoreductase</keyword>